<dbReference type="PROSITE" id="PS51285">
    <property type="entry name" value="AGC_KINASE_CTER"/>
    <property type="match status" value="1"/>
</dbReference>
<evidence type="ECO:0000313" key="19">
    <source>
        <dbReference type="EMBL" id="KKO74696.1"/>
    </source>
</evidence>
<dbReference type="InterPro" id="IPR000719">
    <property type="entry name" value="Prot_kinase_dom"/>
</dbReference>
<dbReference type="GO" id="GO:0031032">
    <property type="term" value="P:actomyosin structure organization"/>
    <property type="evidence" value="ECO:0007669"/>
    <property type="project" value="TreeGrafter"/>
</dbReference>
<gene>
    <name evidence="19" type="ORF">AAJ76_500008712</name>
</gene>
<dbReference type="VEuPathDB" id="MicrosporidiaDB:NCER_101444"/>
<dbReference type="GO" id="GO:0005524">
    <property type="term" value="F:ATP binding"/>
    <property type="evidence" value="ECO:0007669"/>
    <property type="project" value="UniProtKB-KW"/>
</dbReference>
<dbReference type="Pfam" id="PF00069">
    <property type="entry name" value="Pkinase"/>
    <property type="match status" value="1"/>
</dbReference>
<keyword evidence="8 19" id="KW-0418">Kinase</keyword>
<dbReference type="EC" id="2.7.11.1" evidence="1"/>
<dbReference type="PANTHER" id="PTHR22988:SF71">
    <property type="entry name" value="CITRON RHO-INTERACTING KINASE"/>
    <property type="match status" value="1"/>
</dbReference>
<dbReference type="Gene3D" id="1.10.510.10">
    <property type="entry name" value="Transferase(Phosphotransferase) domain 1"/>
    <property type="match status" value="1"/>
</dbReference>
<evidence type="ECO:0000259" key="16">
    <source>
        <dbReference type="PROSITE" id="PS50011"/>
    </source>
</evidence>
<feature type="coiled-coil region" evidence="15">
    <location>
        <begin position="735"/>
        <end position="762"/>
    </location>
</feature>
<dbReference type="FunFam" id="1.10.510.10:FF:000751">
    <property type="entry name" value="Non-specific serine/threonine protein kinase"/>
    <property type="match status" value="1"/>
</dbReference>
<keyword evidence="4" id="KW-0808">Transferase</keyword>
<dbReference type="RefSeq" id="XP_024330438.1">
    <property type="nucleotide sequence ID" value="XM_024475801.1"/>
</dbReference>
<evidence type="ECO:0000256" key="6">
    <source>
        <dbReference type="ARBA" id="ARBA00022741"/>
    </source>
</evidence>
<dbReference type="GeneID" id="36320748"/>
<dbReference type="AlphaFoldDB" id="A0A0F9WAS7"/>
<accession>A0A0F9WAS7</accession>
<dbReference type="GO" id="GO:0005856">
    <property type="term" value="C:cytoskeleton"/>
    <property type="evidence" value="ECO:0007669"/>
    <property type="project" value="TreeGrafter"/>
</dbReference>
<dbReference type="SMART" id="SM00133">
    <property type="entry name" value="S_TK_X"/>
    <property type="match status" value="1"/>
</dbReference>
<evidence type="ECO:0000256" key="13">
    <source>
        <dbReference type="ARBA" id="ARBA00047899"/>
    </source>
</evidence>
<dbReference type="GO" id="GO:0008270">
    <property type="term" value="F:zinc ion binding"/>
    <property type="evidence" value="ECO:0007669"/>
    <property type="project" value="UniProtKB-KW"/>
</dbReference>
<sequence>MKTENNEDTKNRDKNLNLIGDCIETVYKTINMSNKHLPINDLKRIIDNKTKPEEFEIVKTIAKGGYGEVFLVRKDKIYAMKRVSKDVILKQPNTALFMAEKALLVDSIGSEWLVSAEMTLQDDDYLYYLMDFIPGGDFMGLLSKEDVLEEEWVRFYVVELVAALDELHKLGWIHRDLKPDNILIGKDGHIKLADFGSSIKMVDGKARSSFVVGTPDYVSPDILESGNLENDYSEDIDFWTLGVIIYEMLFGATPFYSLTLVETYRKITDVSYTFPFKISEDIKDLITKLMCKKDKRIGIKEIKGHVFFKDVDWNNVKGMVPPFIPEINNELDTSNFIDTYFEADNKKLEKINYIDFVGFTFDPKMSDAVEKTIQNSGLSEKDNCVFVKHNELSEKNNGSYEKNNELSEKNNNIINKSNEFSEKDVFVETIEVKKRELKNIEIQIKDVNKQYSDKISEYKNLMSKVISEREEFYSIENELQVKREELDMLDKEIKERKSSLEEYFKNIKITEDNNFKIKFQENSFDFSKLNLHINDIKTQYILCTNQYKNIEVNYNNLKNYIKNLRDENIKFKKMGVDNLKRQLRILTTEVKEYQQKCEQEVFMRKQLEEELKSIKAKKIDTKPISYNHEFVCSLIKDNQKISSIISIVNELFYLNDRSCYIGNVYVQELKNNELYHESYKNRSLILKLIFIKESVKSISSSGRRSLKSLEEDYKVELSMKVGLENMMPLLQGKQLDEARLQYEGTLKKISQLEREIDIARKDTLSQQEVEDPDPIKLYEFNNHLFSTKTFPPGTLCEHCNEVLYGVCDQGFECKDCKMVVHKACYILGNVSCETYNAFKKGDCYYVLMRSIEEKERLLDVYKKY</sequence>
<dbReference type="SMR" id="A0A0F9WAS7"/>
<name>A0A0F9WAS7_9MICR</name>
<dbReference type="InterPro" id="IPR002219">
    <property type="entry name" value="PKC_DAG/PE"/>
</dbReference>
<dbReference type="CDD" id="cd00029">
    <property type="entry name" value="C1"/>
    <property type="match status" value="1"/>
</dbReference>
<dbReference type="PANTHER" id="PTHR22988">
    <property type="entry name" value="MYOTONIC DYSTROPHY S/T KINASE-RELATED"/>
    <property type="match status" value="1"/>
</dbReference>
<evidence type="ECO:0000256" key="2">
    <source>
        <dbReference type="ARBA" id="ARBA00022527"/>
    </source>
</evidence>
<feature type="domain" description="AGC-kinase C-terminal" evidence="18">
    <location>
        <begin position="309"/>
        <end position="371"/>
    </location>
</feature>
<protein>
    <recommendedName>
        <fullName evidence="1">non-specific serine/threonine protein kinase</fullName>
        <ecNumber evidence="1">2.7.11.1</ecNumber>
    </recommendedName>
</protein>
<evidence type="ECO:0000256" key="8">
    <source>
        <dbReference type="ARBA" id="ARBA00022777"/>
    </source>
</evidence>
<dbReference type="EMBL" id="JPQZ01000050">
    <property type="protein sequence ID" value="KKO74696.1"/>
    <property type="molecule type" value="Genomic_DNA"/>
</dbReference>
<evidence type="ECO:0000256" key="11">
    <source>
        <dbReference type="ARBA" id="ARBA00023054"/>
    </source>
</evidence>
<evidence type="ECO:0000259" key="17">
    <source>
        <dbReference type="PROSITE" id="PS50081"/>
    </source>
</evidence>
<comment type="similarity">
    <text evidence="12">Belongs to the protein kinase superfamily. STE Ser/Thr protein kinase family. COT1 subfamily.</text>
</comment>
<dbReference type="SMART" id="SM00220">
    <property type="entry name" value="S_TKc"/>
    <property type="match status" value="1"/>
</dbReference>
<keyword evidence="5" id="KW-0479">Metal-binding</keyword>
<comment type="caution">
    <text evidence="19">The sequence shown here is derived from an EMBL/GenBank/DDBJ whole genome shotgun (WGS) entry which is preliminary data.</text>
</comment>
<dbReference type="PROSITE" id="PS00479">
    <property type="entry name" value="ZF_DAG_PE_1"/>
    <property type="match status" value="1"/>
</dbReference>
<keyword evidence="2" id="KW-0723">Serine/threonine-protein kinase</keyword>
<evidence type="ECO:0000313" key="20">
    <source>
        <dbReference type="Proteomes" id="UP000034350"/>
    </source>
</evidence>
<dbReference type="GO" id="GO:0004674">
    <property type="term" value="F:protein serine/threonine kinase activity"/>
    <property type="evidence" value="ECO:0007669"/>
    <property type="project" value="UniProtKB-KW"/>
</dbReference>
<evidence type="ECO:0000256" key="5">
    <source>
        <dbReference type="ARBA" id="ARBA00022723"/>
    </source>
</evidence>
<dbReference type="GO" id="GO:0005737">
    <property type="term" value="C:cytoplasm"/>
    <property type="evidence" value="ECO:0007669"/>
    <property type="project" value="TreeGrafter"/>
</dbReference>
<dbReference type="InterPro" id="IPR000961">
    <property type="entry name" value="AGC-kinase_C"/>
</dbReference>
<comment type="catalytic activity">
    <reaction evidence="14">
        <text>L-seryl-[protein] + ATP = O-phospho-L-seryl-[protein] + ADP + H(+)</text>
        <dbReference type="Rhea" id="RHEA:17989"/>
        <dbReference type="Rhea" id="RHEA-COMP:9863"/>
        <dbReference type="Rhea" id="RHEA-COMP:11604"/>
        <dbReference type="ChEBI" id="CHEBI:15378"/>
        <dbReference type="ChEBI" id="CHEBI:29999"/>
        <dbReference type="ChEBI" id="CHEBI:30616"/>
        <dbReference type="ChEBI" id="CHEBI:83421"/>
        <dbReference type="ChEBI" id="CHEBI:456216"/>
        <dbReference type="EC" id="2.7.11.1"/>
    </reaction>
</comment>
<feature type="domain" description="Phorbol-ester/DAG-type" evidence="17">
    <location>
        <begin position="782"/>
        <end position="832"/>
    </location>
</feature>
<evidence type="ECO:0000256" key="9">
    <source>
        <dbReference type="ARBA" id="ARBA00022833"/>
    </source>
</evidence>
<keyword evidence="10" id="KW-0067">ATP-binding</keyword>
<keyword evidence="9" id="KW-0862">Zinc</keyword>
<dbReference type="OrthoDB" id="3638488at2759"/>
<reference evidence="19 20" key="1">
    <citation type="journal article" date="2015" name="Environ. Microbiol.">
        <title>Genome analyses suggest the presence of polyploidy and recent human-driven expansions in eight global populations of the honeybee pathogen Nosema ceranae.</title>
        <authorList>
            <person name="Pelin A."/>
            <person name="Selman M."/>
            <person name="Aris-Brosou S."/>
            <person name="Farinelli L."/>
            <person name="Corradi N."/>
        </authorList>
    </citation>
    <scope>NUCLEOTIDE SEQUENCE [LARGE SCALE GENOMIC DNA]</scope>
    <source>
        <strain evidence="19 20">PA08 1199</strain>
    </source>
</reference>
<evidence type="ECO:0000256" key="12">
    <source>
        <dbReference type="ARBA" id="ARBA00038271"/>
    </source>
</evidence>
<dbReference type="InterPro" id="IPR046349">
    <property type="entry name" value="C1-like_sf"/>
</dbReference>
<keyword evidence="7" id="KW-0863">Zinc-finger</keyword>
<dbReference type="VEuPathDB" id="MicrosporidiaDB:G9O61_00g014290"/>
<evidence type="ECO:0000256" key="7">
    <source>
        <dbReference type="ARBA" id="ARBA00022771"/>
    </source>
</evidence>
<keyword evidence="6" id="KW-0547">Nucleotide-binding</keyword>
<dbReference type="Proteomes" id="UP000034350">
    <property type="component" value="Unassembled WGS sequence"/>
</dbReference>
<evidence type="ECO:0000256" key="3">
    <source>
        <dbReference type="ARBA" id="ARBA00022553"/>
    </source>
</evidence>
<organism evidence="19 20">
    <name type="scientific">Vairimorpha ceranae</name>
    <dbReference type="NCBI Taxonomy" id="40302"/>
    <lineage>
        <taxon>Eukaryota</taxon>
        <taxon>Fungi</taxon>
        <taxon>Fungi incertae sedis</taxon>
        <taxon>Microsporidia</taxon>
        <taxon>Nosematidae</taxon>
        <taxon>Vairimorpha</taxon>
    </lineage>
</organism>
<dbReference type="Pfam" id="PF00130">
    <property type="entry name" value="C1_1"/>
    <property type="match status" value="1"/>
</dbReference>
<feature type="coiled-coil region" evidence="15">
    <location>
        <begin position="547"/>
        <end position="610"/>
    </location>
</feature>
<keyword evidence="20" id="KW-1185">Reference proteome</keyword>
<dbReference type="SUPFAM" id="SSF56112">
    <property type="entry name" value="Protein kinase-like (PK-like)"/>
    <property type="match status" value="1"/>
</dbReference>
<keyword evidence="11 15" id="KW-0175">Coiled coil</keyword>
<keyword evidence="3" id="KW-0597">Phosphoprotein</keyword>
<evidence type="ECO:0000256" key="4">
    <source>
        <dbReference type="ARBA" id="ARBA00022679"/>
    </source>
</evidence>
<evidence type="ECO:0000256" key="1">
    <source>
        <dbReference type="ARBA" id="ARBA00012513"/>
    </source>
</evidence>
<dbReference type="SUPFAM" id="SSF57889">
    <property type="entry name" value="Cysteine-rich domain"/>
    <property type="match status" value="1"/>
</dbReference>
<comment type="catalytic activity">
    <reaction evidence="13">
        <text>L-threonyl-[protein] + ATP = O-phospho-L-threonyl-[protein] + ADP + H(+)</text>
        <dbReference type="Rhea" id="RHEA:46608"/>
        <dbReference type="Rhea" id="RHEA-COMP:11060"/>
        <dbReference type="Rhea" id="RHEA-COMP:11605"/>
        <dbReference type="ChEBI" id="CHEBI:15378"/>
        <dbReference type="ChEBI" id="CHEBI:30013"/>
        <dbReference type="ChEBI" id="CHEBI:30616"/>
        <dbReference type="ChEBI" id="CHEBI:61977"/>
        <dbReference type="ChEBI" id="CHEBI:456216"/>
        <dbReference type="EC" id="2.7.11.1"/>
    </reaction>
</comment>
<dbReference type="VEuPathDB" id="MicrosporidiaDB:AAJ76_500008712"/>
<dbReference type="Gene3D" id="3.30.60.20">
    <property type="match status" value="1"/>
</dbReference>
<proteinExistence type="inferred from homology"/>
<dbReference type="InterPro" id="IPR050839">
    <property type="entry name" value="Rho-assoc_Ser/Thr_Kinase"/>
</dbReference>
<feature type="coiled-coil region" evidence="15">
    <location>
        <begin position="403"/>
        <end position="457"/>
    </location>
</feature>
<feature type="domain" description="Protein kinase" evidence="16">
    <location>
        <begin position="55"/>
        <end position="308"/>
    </location>
</feature>
<dbReference type="InterPro" id="IPR011009">
    <property type="entry name" value="Kinase-like_dom_sf"/>
</dbReference>
<evidence type="ECO:0000256" key="14">
    <source>
        <dbReference type="ARBA" id="ARBA00048679"/>
    </source>
</evidence>
<evidence type="ECO:0000259" key="18">
    <source>
        <dbReference type="PROSITE" id="PS51285"/>
    </source>
</evidence>
<dbReference type="PROSITE" id="PS50081">
    <property type="entry name" value="ZF_DAG_PE_2"/>
    <property type="match status" value="1"/>
</dbReference>
<evidence type="ECO:0000256" key="15">
    <source>
        <dbReference type="SAM" id="Coils"/>
    </source>
</evidence>
<dbReference type="PROSITE" id="PS50011">
    <property type="entry name" value="PROTEIN_KINASE_DOM"/>
    <property type="match status" value="1"/>
</dbReference>
<evidence type="ECO:0000256" key="10">
    <source>
        <dbReference type="ARBA" id="ARBA00022840"/>
    </source>
</evidence>
<dbReference type="SMART" id="SM00109">
    <property type="entry name" value="C1"/>
    <property type="match status" value="1"/>
</dbReference>
<dbReference type="Gene3D" id="3.30.200.20">
    <property type="entry name" value="Phosphorylase Kinase, domain 1"/>
    <property type="match status" value="1"/>
</dbReference>